<reference evidence="9 10" key="1">
    <citation type="submission" date="2016-11" db="EMBL/GenBank/DDBJ databases">
        <authorList>
            <person name="Jaros S."/>
            <person name="Januszkiewicz K."/>
            <person name="Wedrychowicz H."/>
        </authorList>
    </citation>
    <scope>NUCLEOTIDE SEQUENCE [LARGE SCALE GENOMIC DNA]</scope>
    <source>
        <strain evidence="9 10">DSM 21758</strain>
    </source>
</reference>
<feature type="domain" description="Pseudouridine synthase I TruA alpha/beta" evidence="8">
    <location>
        <begin position="147"/>
        <end position="249"/>
    </location>
</feature>
<evidence type="ECO:0000256" key="4">
    <source>
        <dbReference type="HAMAP-Rule" id="MF_00171"/>
    </source>
</evidence>
<dbReference type="Proteomes" id="UP000184310">
    <property type="component" value="Unassembled WGS sequence"/>
</dbReference>
<dbReference type="FunFam" id="3.30.70.580:FF:000001">
    <property type="entry name" value="tRNA pseudouridine synthase A"/>
    <property type="match status" value="1"/>
</dbReference>
<comment type="caution">
    <text evidence="4">Lacks conserved residue(s) required for the propagation of feature annotation.</text>
</comment>
<dbReference type="EMBL" id="FQZB01000005">
    <property type="protein sequence ID" value="SHI82558.1"/>
    <property type="molecule type" value="Genomic_DNA"/>
</dbReference>
<gene>
    <name evidence="4" type="primary">truA</name>
    <name evidence="9" type="ORF">SAMN02745163_00806</name>
</gene>
<dbReference type="HAMAP" id="MF_00171">
    <property type="entry name" value="TruA"/>
    <property type="match status" value="1"/>
</dbReference>
<sequence length="249" mass="28767">MKNIKLTLQYDGTKYNGFQKQNQKGSTAVTIQGKIESVLSKMTEEEISIIGCGRTDSGVHAENYVANFFTNSEMNLEDMEIYLNKYLPEDIVIKELRYASDRFHARYNVKSKTYLYRINNARYNNVFNKRFATYVAEELDIEAMKRASKYLIGTHDFRSFTSLKIKEKKSTIRTINYIDIKKQNDLITLEINGNGFLLNMVRIITGTLIEVGRHKISPDDIKIILEAKDKERAGFRAEAKGLTLLNLEY</sequence>
<feature type="active site" description="Nucleophile" evidence="4 5">
    <location>
        <position position="56"/>
    </location>
</feature>
<accession>A0A1M6EB87</accession>
<dbReference type="GO" id="GO:0031119">
    <property type="term" value="P:tRNA pseudouridine synthesis"/>
    <property type="evidence" value="ECO:0007669"/>
    <property type="project" value="UniProtKB-UniRule"/>
</dbReference>
<dbReference type="NCBIfam" id="TIGR00071">
    <property type="entry name" value="hisT_truA"/>
    <property type="match status" value="1"/>
</dbReference>
<dbReference type="EC" id="5.4.99.12" evidence="4"/>
<evidence type="ECO:0000313" key="9">
    <source>
        <dbReference type="EMBL" id="SHI82558.1"/>
    </source>
</evidence>
<comment type="function">
    <text evidence="4">Formation of pseudouridine at positions 38, 39 and 40 in the anticodon stem and loop of transfer RNAs.</text>
</comment>
<dbReference type="InterPro" id="IPR020103">
    <property type="entry name" value="PsdUridine_synth_cat_dom_sf"/>
</dbReference>
<dbReference type="Gene3D" id="3.30.70.580">
    <property type="entry name" value="Pseudouridine synthase I, catalytic domain, N-terminal subdomain"/>
    <property type="match status" value="1"/>
</dbReference>
<dbReference type="CDD" id="cd02570">
    <property type="entry name" value="PseudoU_synth_EcTruA"/>
    <property type="match status" value="1"/>
</dbReference>
<evidence type="ECO:0000256" key="7">
    <source>
        <dbReference type="RuleBase" id="RU003792"/>
    </source>
</evidence>
<dbReference type="PIRSF" id="PIRSF001430">
    <property type="entry name" value="tRNA_psdUrid_synth"/>
    <property type="match status" value="1"/>
</dbReference>
<proteinExistence type="inferred from homology"/>
<dbReference type="RefSeq" id="WP_072985396.1">
    <property type="nucleotide sequence ID" value="NZ_FQZB01000005.1"/>
</dbReference>
<keyword evidence="10" id="KW-1185">Reference proteome</keyword>
<feature type="domain" description="Pseudouridine synthase I TruA alpha/beta" evidence="8">
    <location>
        <begin position="9"/>
        <end position="108"/>
    </location>
</feature>
<evidence type="ECO:0000313" key="10">
    <source>
        <dbReference type="Proteomes" id="UP000184310"/>
    </source>
</evidence>
<evidence type="ECO:0000256" key="3">
    <source>
        <dbReference type="ARBA" id="ARBA00023235"/>
    </source>
</evidence>
<dbReference type="STRING" id="1121302.SAMN02745163_00806"/>
<dbReference type="GO" id="GO:0160147">
    <property type="term" value="F:tRNA pseudouridine(38-40) synthase activity"/>
    <property type="evidence" value="ECO:0007669"/>
    <property type="project" value="UniProtKB-EC"/>
</dbReference>
<dbReference type="PANTHER" id="PTHR11142">
    <property type="entry name" value="PSEUDOURIDYLATE SYNTHASE"/>
    <property type="match status" value="1"/>
</dbReference>
<evidence type="ECO:0000256" key="1">
    <source>
        <dbReference type="ARBA" id="ARBA00009375"/>
    </source>
</evidence>
<dbReference type="OrthoDB" id="9811823at2"/>
<dbReference type="PANTHER" id="PTHR11142:SF22">
    <property type="entry name" value="TRNA PSEUDOURIDINE SYNTHASE A 2"/>
    <property type="match status" value="1"/>
</dbReference>
<dbReference type="SUPFAM" id="SSF55120">
    <property type="entry name" value="Pseudouridine synthase"/>
    <property type="match status" value="1"/>
</dbReference>
<comment type="catalytic activity">
    <reaction evidence="4 7">
        <text>uridine(38/39/40) in tRNA = pseudouridine(38/39/40) in tRNA</text>
        <dbReference type="Rhea" id="RHEA:22376"/>
        <dbReference type="Rhea" id="RHEA-COMP:10085"/>
        <dbReference type="Rhea" id="RHEA-COMP:10087"/>
        <dbReference type="ChEBI" id="CHEBI:65314"/>
        <dbReference type="ChEBI" id="CHEBI:65315"/>
        <dbReference type="EC" id="5.4.99.12"/>
    </reaction>
</comment>
<feature type="binding site" evidence="4 6">
    <location>
        <position position="114"/>
    </location>
    <ligand>
        <name>substrate</name>
    </ligand>
</feature>
<dbReference type="InterPro" id="IPR020097">
    <property type="entry name" value="PsdUridine_synth_TruA_a/b_dom"/>
</dbReference>
<evidence type="ECO:0000256" key="5">
    <source>
        <dbReference type="PIRSR" id="PIRSR001430-1"/>
    </source>
</evidence>
<keyword evidence="3 4" id="KW-0413">Isomerase</keyword>
<keyword evidence="2 4" id="KW-0819">tRNA processing</keyword>
<protein>
    <recommendedName>
        <fullName evidence="4">tRNA pseudouridine synthase A</fullName>
        <ecNumber evidence="4">5.4.99.12</ecNumber>
    </recommendedName>
    <alternativeName>
        <fullName evidence="4">tRNA pseudouridine(38-40) synthase</fullName>
    </alternativeName>
    <alternativeName>
        <fullName evidence="4">tRNA pseudouridylate synthase I</fullName>
    </alternativeName>
    <alternativeName>
        <fullName evidence="4">tRNA-uridine isomerase I</fullName>
    </alternativeName>
</protein>
<comment type="subunit">
    <text evidence="4">Homodimer.</text>
</comment>
<dbReference type="GO" id="GO:0003723">
    <property type="term" value="F:RNA binding"/>
    <property type="evidence" value="ECO:0007669"/>
    <property type="project" value="InterPro"/>
</dbReference>
<evidence type="ECO:0000259" key="8">
    <source>
        <dbReference type="Pfam" id="PF01416"/>
    </source>
</evidence>
<organism evidence="9 10">
    <name type="scientific">Clostridium cavendishii DSM 21758</name>
    <dbReference type="NCBI Taxonomy" id="1121302"/>
    <lineage>
        <taxon>Bacteria</taxon>
        <taxon>Bacillati</taxon>
        <taxon>Bacillota</taxon>
        <taxon>Clostridia</taxon>
        <taxon>Eubacteriales</taxon>
        <taxon>Clostridiaceae</taxon>
        <taxon>Clostridium</taxon>
    </lineage>
</organism>
<evidence type="ECO:0000256" key="6">
    <source>
        <dbReference type="PIRSR" id="PIRSR001430-2"/>
    </source>
</evidence>
<dbReference type="InterPro" id="IPR001406">
    <property type="entry name" value="PsdUridine_synth_TruA"/>
</dbReference>
<dbReference type="InterPro" id="IPR020095">
    <property type="entry name" value="PsdUridine_synth_TruA_C"/>
</dbReference>
<dbReference type="InterPro" id="IPR020094">
    <property type="entry name" value="TruA/RsuA/RluB/E/F_N"/>
</dbReference>
<dbReference type="Pfam" id="PF01416">
    <property type="entry name" value="PseudoU_synth_1"/>
    <property type="match status" value="2"/>
</dbReference>
<dbReference type="AlphaFoldDB" id="A0A1M6EB87"/>
<dbReference type="Gene3D" id="3.30.70.660">
    <property type="entry name" value="Pseudouridine synthase I, catalytic domain, C-terminal subdomain"/>
    <property type="match status" value="1"/>
</dbReference>
<name>A0A1M6EB87_9CLOT</name>
<evidence type="ECO:0000256" key="2">
    <source>
        <dbReference type="ARBA" id="ARBA00022694"/>
    </source>
</evidence>
<comment type="similarity">
    <text evidence="1 4 7">Belongs to the tRNA pseudouridine synthase TruA family.</text>
</comment>